<proteinExistence type="predicted"/>
<gene>
    <name evidence="1" type="ORF">NYO99_13190</name>
</gene>
<name>A0ACC6CBY0_9BURK</name>
<comment type="caution">
    <text evidence="1">The sequence shown here is derived from an EMBL/GenBank/DDBJ whole genome shotgun (WGS) entry which is preliminary data.</text>
</comment>
<evidence type="ECO:0000313" key="2">
    <source>
        <dbReference type="Proteomes" id="UP001076464"/>
    </source>
</evidence>
<reference evidence="1" key="1">
    <citation type="submission" date="2022-08" db="EMBL/GenBank/DDBJ databases">
        <title>Genome sequencing of Pelomonas sp. UHG3.</title>
        <authorList>
            <person name="So Y."/>
        </authorList>
    </citation>
    <scope>NUCLEOTIDE SEQUENCE</scope>
    <source>
        <strain evidence="1">UHG3</strain>
    </source>
</reference>
<protein>
    <submittedName>
        <fullName evidence="1">Transcriptional repressor</fullName>
    </submittedName>
</protein>
<dbReference type="EMBL" id="JAPPUY010000003">
    <property type="protein sequence ID" value="MCY4745933.1"/>
    <property type="molecule type" value="Genomic_DNA"/>
</dbReference>
<organism evidence="1 2">
    <name type="scientific">Roseateles hydrophilus</name>
    <dbReference type="NCBI Taxonomy" id="2975054"/>
    <lineage>
        <taxon>Bacteria</taxon>
        <taxon>Pseudomonadati</taxon>
        <taxon>Pseudomonadota</taxon>
        <taxon>Betaproteobacteria</taxon>
        <taxon>Burkholderiales</taxon>
        <taxon>Sphaerotilaceae</taxon>
        <taxon>Roseateles</taxon>
    </lineage>
</organism>
<sequence length="159" mass="17058">MERNTRQRTAIRQAIADAARPLLPQEILEAAGAGAPGLSMATVYRNLRTLVDEGELRSVLLPGEVARYEVAGGGHHHHFQCLSCQRVFEVDACPGDLASLAPAGFTVEDHDLTLYGRCADCATPARGRKAAKPAAAAHSHTHDHGHAHDHAPKPARRAR</sequence>
<accession>A0ACC6CBY0</accession>
<keyword evidence="2" id="KW-1185">Reference proteome</keyword>
<dbReference type="Proteomes" id="UP001076464">
    <property type="component" value="Unassembled WGS sequence"/>
</dbReference>
<evidence type="ECO:0000313" key="1">
    <source>
        <dbReference type="EMBL" id="MCY4745933.1"/>
    </source>
</evidence>